<comment type="subcellular location">
    <subcellularLocation>
        <location evidence="1">Nucleus</location>
    </subcellularLocation>
</comment>
<accession>A0A811SHW3</accession>
<dbReference type="InterPro" id="IPR036955">
    <property type="entry name" value="AP2/ERF_dom_sf"/>
</dbReference>
<dbReference type="PANTHER" id="PTHR31241:SF5">
    <property type="entry name" value="OS08G0521600 PROTEIN"/>
    <property type="match status" value="1"/>
</dbReference>
<dbReference type="Gene3D" id="3.30.730.10">
    <property type="entry name" value="AP2/ERF domain"/>
    <property type="match status" value="1"/>
</dbReference>
<dbReference type="GO" id="GO:0000976">
    <property type="term" value="F:transcription cis-regulatory region binding"/>
    <property type="evidence" value="ECO:0007669"/>
    <property type="project" value="TreeGrafter"/>
</dbReference>
<dbReference type="InterPro" id="IPR016177">
    <property type="entry name" value="DNA-bd_dom_sf"/>
</dbReference>
<dbReference type="EMBL" id="CAJGYO010000019">
    <property type="protein sequence ID" value="CAD6340250.1"/>
    <property type="molecule type" value="Genomic_DNA"/>
</dbReference>
<dbReference type="GO" id="GO:0045893">
    <property type="term" value="P:positive regulation of DNA-templated transcription"/>
    <property type="evidence" value="ECO:0007669"/>
    <property type="project" value="TreeGrafter"/>
</dbReference>
<dbReference type="GO" id="GO:0003700">
    <property type="term" value="F:DNA-binding transcription factor activity"/>
    <property type="evidence" value="ECO:0007669"/>
    <property type="project" value="InterPro"/>
</dbReference>
<evidence type="ECO:0000256" key="2">
    <source>
        <dbReference type="ARBA" id="ARBA00023015"/>
    </source>
</evidence>
<dbReference type="OrthoDB" id="677684at2759"/>
<dbReference type="PROSITE" id="PS51032">
    <property type="entry name" value="AP2_ERF"/>
    <property type="match status" value="1"/>
</dbReference>
<dbReference type="GO" id="GO:0006950">
    <property type="term" value="P:response to stress"/>
    <property type="evidence" value="ECO:0007669"/>
    <property type="project" value="TreeGrafter"/>
</dbReference>
<dbReference type="GO" id="GO:0005634">
    <property type="term" value="C:nucleus"/>
    <property type="evidence" value="ECO:0007669"/>
    <property type="project" value="UniProtKB-SubCell"/>
</dbReference>
<dbReference type="AlphaFoldDB" id="A0A811SHW3"/>
<comment type="similarity">
    <text evidence="6">Belongs to the AP2/ERF transcription factor family. ERF subfamily.</text>
</comment>
<evidence type="ECO:0000313" key="8">
    <source>
        <dbReference type="EMBL" id="CAD6340250.1"/>
    </source>
</evidence>
<evidence type="ECO:0000256" key="6">
    <source>
        <dbReference type="ARBA" id="ARBA00024343"/>
    </source>
</evidence>
<protein>
    <recommendedName>
        <fullName evidence="7">AP2/ERF domain-containing protein</fullName>
    </recommendedName>
</protein>
<dbReference type="SMART" id="SM00380">
    <property type="entry name" value="AP2"/>
    <property type="match status" value="1"/>
</dbReference>
<comment type="caution">
    <text evidence="8">The sequence shown here is derived from an EMBL/GenBank/DDBJ whole genome shotgun (WGS) entry which is preliminary data.</text>
</comment>
<evidence type="ECO:0000259" key="7">
    <source>
        <dbReference type="PROSITE" id="PS51032"/>
    </source>
</evidence>
<evidence type="ECO:0000256" key="1">
    <source>
        <dbReference type="ARBA" id="ARBA00004123"/>
    </source>
</evidence>
<dbReference type="SUPFAM" id="SSF54171">
    <property type="entry name" value="DNA-binding domain"/>
    <property type="match status" value="1"/>
</dbReference>
<reference evidence="8" key="1">
    <citation type="submission" date="2020-10" db="EMBL/GenBank/DDBJ databases">
        <authorList>
            <person name="Han B."/>
            <person name="Lu T."/>
            <person name="Zhao Q."/>
            <person name="Huang X."/>
            <person name="Zhao Y."/>
        </authorList>
    </citation>
    <scope>NUCLEOTIDE SEQUENCE</scope>
</reference>
<evidence type="ECO:0000256" key="5">
    <source>
        <dbReference type="ARBA" id="ARBA00023242"/>
    </source>
</evidence>
<organism evidence="8 9">
    <name type="scientific">Miscanthus lutarioriparius</name>
    <dbReference type="NCBI Taxonomy" id="422564"/>
    <lineage>
        <taxon>Eukaryota</taxon>
        <taxon>Viridiplantae</taxon>
        <taxon>Streptophyta</taxon>
        <taxon>Embryophyta</taxon>
        <taxon>Tracheophyta</taxon>
        <taxon>Spermatophyta</taxon>
        <taxon>Magnoliopsida</taxon>
        <taxon>Liliopsida</taxon>
        <taxon>Poales</taxon>
        <taxon>Poaceae</taxon>
        <taxon>PACMAD clade</taxon>
        <taxon>Panicoideae</taxon>
        <taxon>Andropogonodae</taxon>
        <taxon>Andropogoneae</taxon>
        <taxon>Saccharinae</taxon>
        <taxon>Miscanthus</taxon>
    </lineage>
</organism>
<evidence type="ECO:0000256" key="3">
    <source>
        <dbReference type="ARBA" id="ARBA00023125"/>
    </source>
</evidence>
<dbReference type="Proteomes" id="UP000604825">
    <property type="component" value="Unassembled WGS sequence"/>
</dbReference>
<gene>
    <name evidence="8" type="ORF">NCGR_LOCUS64348</name>
</gene>
<keyword evidence="2" id="KW-0805">Transcription regulation</keyword>
<dbReference type="InterPro" id="IPR001471">
    <property type="entry name" value="AP2/ERF_dom"/>
</dbReference>
<keyword evidence="5" id="KW-0539">Nucleus</keyword>
<keyword evidence="3" id="KW-0238">DNA-binding</keyword>
<keyword evidence="9" id="KW-1185">Reference proteome</keyword>
<name>A0A811SHW3_9POAL</name>
<evidence type="ECO:0000313" key="9">
    <source>
        <dbReference type="Proteomes" id="UP000604825"/>
    </source>
</evidence>
<dbReference type="CDD" id="cd00018">
    <property type="entry name" value="AP2"/>
    <property type="match status" value="1"/>
</dbReference>
<evidence type="ECO:0000256" key="4">
    <source>
        <dbReference type="ARBA" id="ARBA00023163"/>
    </source>
</evidence>
<dbReference type="PANTHER" id="PTHR31241">
    <property type="entry name" value="DEHYDRATION-RESPONSIVE ELEMENT-BINDING PROTEIN 2C"/>
    <property type="match status" value="1"/>
</dbReference>
<keyword evidence="4" id="KW-0804">Transcription</keyword>
<dbReference type="FunFam" id="3.30.730.10:FF:000010">
    <property type="entry name" value="AP2-EREBP transcription factor"/>
    <property type="match status" value="1"/>
</dbReference>
<proteinExistence type="inferred from homology"/>
<feature type="domain" description="AP2/ERF" evidence="7">
    <location>
        <begin position="12"/>
        <end position="73"/>
    </location>
</feature>
<sequence length="161" mass="17781">MSTRRRPQKGLGWTGVRERSWGRWATEIRIPHTRLRLWIGRFRHALEAALVYDAAMFCFYGECLPRRRKFSFPAVQRPAIPDHLCIHLTIVTVRAIAADYGRRCAAFLAPLVCRSVPGALSAPPLMATVPGTDGAGATAGVEAAALTDDHHGNNKKYFLAA</sequence>